<proteinExistence type="predicted"/>
<protein>
    <submittedName>
        <fullName evidence="1">Uncharacterized protein</fullName>
    </submittedName>
</protein>
<dbReference type="Proteomes" id="UP000030645">
    <property type="component" value="Unassembled WGS sequence"/>
</dbReference>
<organism evidence="1 2">
    <name type="scientific">Morus notabilis</name>
    <dbReference type="NCBI Taxonomy" id="981085"/>
    <lineage>
        <taxon>Eukaryota</taxon>
        <taxon>Viridiplantae</taxon>
        <taxon>Streptophyta</taxon>
        <taxon>Embryophyta</taxon>
        <taxon>Tracheophyta</taxon>
        <taxon>Spermatophyta</taxon>
        <taxon>Magnoliopsida</taxon>
        <taxon>eudicotyledons</taxon>
        <taxon>Gunneridae</taxon>
        <taxon>Pentapetalae</taxon>
        <taxon>rosids</taxon>
        <taxon>fabids</taxon>
        <taxon>Rosales</taxon>
        <taxon>Moraceae</taxon>
        <taxon>Moreae</taxon>
        <taxon>Morus</taxon>
    </lineage>
</organism>
<dbReference type="EMBL" id="KE344097">
    <property type="protein sequence ID" value="EXB53581.1"/>
    <property type="molecule type" value="Genomic_DNA"/>
</dbReference>
<dbReference type="AlphaFoldDB" id="W9R365"/>
<name>W9R365_9ROSA</name>
<sequence>MFSHHTLTSLLKLGWSNHMFSNRKGVGPDKPPIRFTYVRRRFHGKEPASVGEHDGTVCRVMDLQKKEEGAELAIGKDWVMKS</sequence>
<reference evidence="2" key="1">
    <citation type="submission" date="2013-01" db="EMBL/GenBank/DDBJ databases">
        <title>Draft Genome Sequence of a Mulberry Tree, Morus notabilis C.K. Schneid.</title>
        <authorList>
            <person name="He N."/>
            <person name="Zhao S."/>
        </authorList>
    </citation>
    <scope>NUCLEOTIDE SEQUENCE</scope>
</reference>
<evidence type="ECO:0000313" key="2">
    <source>
        <dbReference type="Proteomes" id="UP000030645"/>
    </source>
</evidence>
<keyword evidence="2" id="KW-1185">Reference proteome</keyword>
<gene>
    <name evidence="1" type="ORF">L484_009321</name>
</gene>
<accession>W9R365</accession>
<evidence type="ECO:0000313" key="1">
    <source>
        <dbReference type="EMBL" id="EXB53581.1"/>
    </source>
</evidence>